<dbReference type="AlphaFoldDB" id="A0AB34PK60"/>
<dbReference type="Proteomes" id="UP000030136">
    <property type="component" value="Unassembled WGS sequence"/>
</dbReference>
<name>A0AB34PK60_9PORP</name>
<sequence length="145" mass="17141">MFYKFFIKLSGILGCLITSVMFLCSCSSKISEQDYYLSQQRDNNLTGIWIYIDPETNKETENLDEYKGTTGELIHLNFAENSRIRKEYYYTKGGIIYILTLGDKKGKVSERTRKLEYKFSEDKQFLYLKEPNSSNTNTMIWKRKK</sequence>
<comment type="caution">
    <text evidence="1">The sequence shown here is derived from an EMBL/GenBank/DDBJ whole genome shotgun (WGS) entry which is preliminary data.</text>
</comment>
<gene>
    <name evidence="1" type="ORF">HQ38_00450</name>
</gene>
<dbReference type="PROSITE" id="PS51257">
    <property type="entry name" value="PROKAR_LIPOPROTEIN"/>
    <property type="match status" value="1"/>
</dbReference>
<evidence type="ECO:0008006" key="3">
    <source>
        <dbReference type="Google" id="ProtNLM"/>
    </source>
</evidence>
<evidence type="ECO:0000313" key="1">
    <source>
        <dbReference type="EMBL" id="KGN96789.1"/>
    </source>
</evidence>
<protein>
    <recommendedName>
        <fullName evidence="3">Lipocalin-like domain-containing protein</fullName>
    </recommendedName>
</protein>
<organism evidence="1 2">
    <name type="scientific">Porphyromonas crevioricanis</name>
    <dbReference type="NCBI Taxonomy" id="393921"/>
    <lineage>
        <taxon>Bacteria</taxon>
        <taxon>Pseudomonadati</taxon>
        <taxon>Bacteroidota</taxon>
        <taxon>Bacteroidia</taxon>
        <taxon>Bacteroidales</taxon>
        <taxon>Porphyromonadaceae</taxon>
        <taxon>Porphyromonas</taxon>
    </lineage>
</organism>
<dbReference type="EMBL" id="JQJC01000002">
    <property type="protein sequence ID" value="KGN96789.1"/>
    <property type="molecule type" value="Genomic_DNA"/>
</dbReference>
<accession>A0AB34PK60</accession>
<evidence type="ECO:0000313" key="2">
    <source>
        <dbReference type="Proteomes" id="UP000030136"/>
    </source>
</evidence>
<reference evidence="1 2" key="1">
    <citation type="submission" date="2014-08" db="EMBL/GenBank/DDBJ databases">
        <title>Porphyromonas crevioricanis strain:COT-253_OH1447 Genome sequencing.</title>
        <authorList>
            <person name="Wallis C."/>
            <person name="Deusch O."/>
            <person name="O'Flynn C."/>
            <person name="Davis I."/>
            <person name="Jospin G."/>
            <person name="Darling A.E."/>
            <person name="Coil D.A."/>
            <person name="Alexiev A."/>
            <person name="Horsfall A."/>
            <person name="Kirkwood N."/>
            <person name="Harris S."/>
            <person name="Eisen J.A."/>
        </authorList>
    </citation>
    <scope>NUCLEOTIDE SEQUENCE [LARGE SCALE GENOMIC DNA]</scope>
    <source>
        <strain evidence="2">COT-253 OH1447</strain>
    </source>
</reference>
<proteinExistence type="predicted"/>